<reference evidence="2 3" key="1">
    <citation type="submission" date="2019-08" db="EMBL/GenBank/DDBJ databases">
        <title>A chromosome-level genome assembly, high-density linkage maps, and genome scans reveal the genomic architecture of hybrid incompatibilities underlying speciation via character displacement in darters (Percidae: Etheostominae).</title>
        <authorList>
            <person name="Moran R.L."/>
            <person name="Catchen J.M."/>
            <person name="Fuller R.C."/>
        </authorList>
    </citation>
    <scope>NUCLEOTIDE SEQUENCE [LARGE SCALE GENOMIC DNA]</scope>
    <source>
        <strain evidence="2">EspeVRDwgs_2016</strain>
        <tissue evidence="2">Muscle</tissue>
    </source>
</reference>
<sequence length="84" mass="9112">MCARILSGFHSAVLAPAAIADRQQCPPALGTALSQPHSREAGGAPGWGKRGGQRYEATHSSEMEKKRLLLVQFNSMDFPLQKHL</sequence>
<organism evidence="2 3">
    <name type="scientific">Etheostoma spectabile</name>
    <name type="common">orangethroat darter</name>
    <dbReference type="NCBI Taxonomy" id="54343"/>
    <lineage>
        <taxon>Eukaryota</taxon>
        <taxon>Metazoa</taxon>
        <taxon>Chordata</taxon>
        <taxon>Craniata</taxon>
        <taxon>Vertebrata</taxon>
        <taxon>Euteleostomi</taxon>
        <taxon>Actinopterygii</taxon>
        <taxon>Neopterygii</taxon>
        <taxon>Teleostei</taxon>
        <taxon>Neoteleostei</taxon>
        <taxon>Acanthomorphata</taxon>
        <taxon>Eupercaria</taxon>
        <taxon>Perciformes</taxon>
        <taxon>Percoidei</taxon>
        <taxon>Percidae</taxon>
        <taxon>Etheostomatinae</taxon>
        <taxon>Etheostoma</taxon>
    </lineage>
</organism>
<evidence type="ECO:0000256" key="1">
    <source>
        <dbReference type="SAM" id="MobiDB-lite"/>
    </source>
</evidence>
<proteinExistence type="predicted"/>
<comment type="caution">
    <text evidence="2">The sequence shown here is derived from an EMBL/GenBank/DDBJ whole genome shotgun (WGS) entry which is preliminary data.</text>
</comment>
<dbReference type="EMBL" id="VOFY01000022">
    <property type="protein sequence ID" value="KAA8580546.1"/>
    <property type="molecule type" value="Genomic_DNA"/>
</dbReference>
<gene>
    <name evidence="2" type="ORF">FQN60_013504</name>
</gene>
<accession>A0A5J5CJ24</accession>
<dbReference type="Proteomes" id="UP000327493">
    <property type="component" value="Chromosome 22"/>
</dbReference>
<protein>
    <submittedName>
        <fullName evidence="2">Uncharacterized protein</fullName>
    </submittedName>
</protein>
<feature type="region of interest" description="Disordered" evidence="1">
    <location>
        <begin position="28"/>
        <end position="60"/>
    </location>
</feature>
<dbReference type="AlphaFoldDB" id="A0A5J5CJ24"/>
<evidence type="ECO:0000313" key="2">
    <source>
        <dbReference type="EMBL" id="KAA8580546.1"/>
    </source>
</evidence>
<evidence type="ECO:0000313" key="3">
    <source>
        <dbReference type="Proteomes" id="UP000327493"/>
    </source>
</evidence>
<name>A0A5J5CJ24_9PERO</name>
<keyword evidence="3" id="KW-1185">Reference proteome</keyword>